<dbReference type="AlphaFoldDB" id="K0SU25"/>
<accession>K0SU25</accession>
<feature type="region of interest" description="Disordered" evidence="1">
    <location>
        <begin position="1"/>
        <end position="21"/>
    </location>
</feature>
<protein>
    <submittedName>
        <fullName evidence="2">Uncharacterized protein</fullName>
    </submittedName>
</protein>
<feature type="compositionally biased region" description="Basic residues" evidence="1">
    <location>
        <begin position="147"/>
        <end position="156"/>
    </location>
</feature>
<evidence type="ECO:0000313" key="3">
    <source>
        <dbReference type="Proteomes" id="UP000266841"/>
    </source>
</evidence>
<evidence type="ECO:0000256" key="1">
    <source>
        <dbReference type="SAM" id="MobiDB-lite"/>
    </source>
</evidence>
<comment type="caution">
    <text evidence="2">The sequence shown here is derived from an EMBL/GenBank/DDBJ whole genome shotgun (WGS) entry which is preliminary data.</text>
</comment>
<keyword evidence="3" id="KW-1185">Reference proteome</keyword>
<organism evidence="2 3">
    <name type="scientific">Thalassiosira oceanica</name>
    <name type="common">Marine diatom</name>
    <dbReference type="NCBI Taxonomy" id="159749"/>
    <lineage>
        <taxon>Eukaryota</taxon>
        <taxon>Sar</taxon>
        <taxon>Stramenopiles</taxon>
        <taxon>Ochrophyta</taxon>
        <taxon>Bacillariophyta</taxon>
        <taxon>Coscinodiscophyceae</taxon>
        <taxon>Thalassiosirophycidae</taxon>
        <taxon>Thalassiosirales</taxon>
        <taxon>Thalassiosiraceae</taxon>
        <taxon>Thalassiosira</taxon>
    </lineage>
</organism>
<dbReference type="EMBL" id="AGNL01019613">
    <property type="protein sequence ID" value="EJK61702.1"/>
    <property type="molecule type" value="Genomic_DNA"/>
</dbReference>
<gene>
    <name evidence="2" type="ORF">THAOC_17761</name>
</gene>
<reference evidence="2 3" key="1">
    <citation type="journal article" date="2012" name="Genome Biol.">
        <title>Genome and low-iron response of an oceanic diatom adapted to chronic iron limitation.</title>
        <authorList>
            <person name="Lommer M."/>
            <person name="Specht M."/>
            <person name="Roy A.S."/>
            <person name="Kraemer L."/>
            <person name="Andreson R."/>
            <person name="Gutowska M.A."/>
            <person name="Wolf J."/>
            <person name="Bergner S.V."/>
            <person name="Schilhabel M.B."/>
            <person name="Klostermeier U.C."/>
            <person name="Beiko R.G."/>
            <person name="Rosenstiel P."/>
            <person name="Hippler M."/>
            <person name="Laroche J."/>
        </authorList>
    </citation>
    <scope>NUCLEOTIDE SEQUENCE [LARGE SCALE GENOMIC DNA]</scope>
    <source>
        <strain evidence="2 3">CCMP1005</strain>
    </source>
</reference>
<dbReference type="Proteomes" id="UP000266841">
    <property type="component" value="Unassembled WGS sequence"/>
</dbReference>
<feature type="non-terminal residue" evidence="2">
    <location>
        <position position="1"/>
    </location>
</feature>
<feature type="region of interest" description="Disordered" evidence="1">
    <location>
        <begin position="136"/>
        <end position="156"/>
    </location>
</feature>
<evidence type="ECO:0000313" key="2">
    <source>
        <dbReference type="EMBL" id="EJK61702.1"/>
    </source>
</evidence>
<name>K0SU25_THAOC</name>
<sequence>TRSPVGRSGGPSAFRPPLGTRVPDPARFRPRFFAPALSYLPSLIARKLSKWLSTPAKSVLRMSHAEFILRSCPLIQLNGGDPLRDSYCSILSDRKDSESQAAVVRSVKLDVGGFGIAKVAEMADFDDVVPFALPPSRLPVQPAAPNKARRSRPRCQ</sequence>
<proteinExistence type="predicted"/>